<dbReference type="EMBL" id="JAUYVH010000001">
    <property type="protein sequence ID" value="MDQ9169351.1"/>
    <property type="molecule type" value="Genomic_DNA"/>
</dbReference>
<name>A0ABU1BLM8_9BURK</name>
<dbReference type="RefSeq" id="WP_338435230.1">
    <property type="nucleotide sequence ID" value="NZ_JAUYVH010000001.1"/>
</dbReference>
<accession>A0ABU1BLM8</accession>
<dbReference type="Proteomes" id="UP001225596">
    <property type="component" value="Unassembled WGS sequence"/>
</dbReference>
<keyword evidence="2" id="KW-1185">Reference proteome</keyword>
<reference evidence="1 2" key="1">
    <citation type="submission" date="2023-08" db="EMBL/GenBank/DDBJ databases">
        <title>Oxalobacteraceae gen .nov., isolated from river sludge outside the plant.</title>
        <authorList>
            <person name="Zhao S.Y."/>
        </authorList>
    </citation>
    <scope>NUCLEOTIDE SEQUENCE [LARGE SCALE GENOMIC DNA]</scope>
    <source>
        <strain evidence="1 2">R-40</strain>
    </source>
</reference>
<gene>
    <name evidence="1" type="ORF">Q8A64_02885</name>
</gene>
<organism evidence="1 2">
    <name type="scientific">Keguizhuia sedimenti</name>
    <dbReference type="NCBI Taxonomy" id="3064264"/>
    <lineage>
        <taxon>Bacteria</taxon>
        <taxon>Pseudomonadati</taxon>
        <taxon>Pseudomonadota</taxon>
        <taxon>Betaproteobacteria</taxon>
        <taxon>Burkholderiales</taxon>
        <taxon>Oxalobacteraceae</taxon>
        <taxon>Keguizhuia</taxon>
    </lineage>
</organism>
<sequence length="248" mass="27535">MTEPAHIGIADAPLDRVPDTSALIASLRSAGAARFDPVRWHYFEVLAARASTHQGNVKGMLEVKLMQGLAAFKERFDEARCEARNILTQSVQLYPHAANNLQQLFDAGDFKELRRLVANLRAGECRASLSALVRQLEQHSPETGAASVEGTTKPHSELKTIQNFRNTWSKLSADKQVTQALAQAPKNAGPINSHMLVLRSLALMRELSPDYLNRFMSYADTLLCLEQGEREKLDKPKKRSVSKTAKKS</sequence>
<dbReference type="InterPro" id="IPR021549">
    <property type="entry name" value="DUF2894"/>
</dbReference>
<proteinExistence type="predicted"/>
<comment type="caution">
    <text evidence="1">The sequence shown here is derived from an EMBL/GenBank/DDBJ whole genome shotgun (WGS) entry which is preliminary data.</text>
</comment>
<evidence type="ECO:0000313" key="2">
    <source>
        <dbReference type="Proteomes" id="UP001225596"/>
    </source>
</evidence>
<evidence type="ECO:0000313" key="1">
    <source>
        <dbReference type="EMBL" id="MDQ9169351.1"/>
    </source>
</evidence>
<dbReference type="Pfam" id="PF11445">
    <property type="entry name" value="DUF2894"/>
    <property type="match status" value="1"/>
</dbReference>
<protein>
    <submittedName>
        <fullName evidence="1">DUF2894 domain-containing protein</fullName>
    </submittedName>
</protein>